<dbReference type="GO" id="GO:0045944">
    <property type="term" value="P:positive regulation of transcription by RNA polymerase II"/>
    <property type="evidence" value="ECO:0007669"/>
    <property type="project" value="UniProtKB-ARBA"/>
</dbReference>
<dbReference type="AlphaFoldDB" id="A0A835CMD8"/>
<proteinExistence type="predicted"/>
<evidence type="ECO:0000256" key="5">
    <source>
        <dbReference type="ARBA" id="ARBA00022902"/>
    </source>
</evidence>
<feature type="region of interest" description="Disordered" evidence="10">
    <location>
        <begin position="478"/>
        <end position="500"/>
    </location>
</feature>
<keyword evidence="3" id="KW-0677">Repeat</keyword>
<protein>
    <submittedName>
        <fullName evidence="13">Uncharacterized protein</fullName>
    </submittedName>
</protein>
<dbReference type="InterPro" id="IPR011598">
    <property type="entry name" value="bHLH_dom"/>
</dbReference>
<dbReference type="Proteomes" id="UP000639338">
    <property type="component" value="Unassembled WGS sequence"/>
</dbReference>
<feature type="compositionally biased region" description="Basic residues" evidence="10">
    <location>
        <begin position="481"/>
        <end position="490"/>
    </location>
</feature>
<dbReference type="Pfam" id="PF23171">
    <property type="entry name" value="bHLH_HIF1A"/>
    <property type="match status" value="1"/>
</dbReference>
<dbReference type="GO" id="GO:0000977">
    <property type="term" value="F:RNA polymerase II transcription regulatory region sequence-specific DNA binding"/>
    <property type="evidence" value="ECO:0007669"/>
    <property type="project" value="TreeGrafter"/>
</dbReference>
<feature type="domain" description="PAS" evidence="11">
    <location>
        <begin position="77"/>
        <end position="147"/>
    </location>
</feature>
<dbReference type="InterPro" id="IPR013767">
    <property type="entry name" value="PAS_fold"/>
</dbReference>
<feature type="domain" description="BHLH" evidence="12">
    <location>
        <begin position="1"/>
        <end position="53"/>
    </location>
</feature>
<feature type="region of interest" description="Disordered" evidence="10">
    <location>
        <begin position="437"/>
        <end position="462"/>
    </location>
</feature>
<dbReference type="CDD" id="cd11434">
    <property type="entry name" value="bHLH-PAS_SIM"/>
    <property type="match status" value="1"/>
</dbReference>
<dbReference type="CDD" id="cd00130">
    <property type="entry name" value="PAS"/>
    <property type="match status" value="2"/>
</dbReference>
<dbReference type="InterPro" id="IPR001610">
    <property type="entry name" value="PAC"/>
</dbReference>
<name>A0A835CMD8_APHGI</name>
<keyword evidence="9" id="KW-0539">Nucleus</keyword>
<dbReference type="Pfam" id="PF08447">
    <property type="entry name" value="PAS_3"/>
    <property type="match status" value="1"/>
</dbReference>
<dbReference type="PROSITE" id="PS50112">
    <property type="entry name" value="PAS"/>
    <property type="match status" value="2"/>
</dbReference>
<dbReference type="Gene3D" id="4.10.280.10">
    <property type="entry name" value="Helix-loop-helix DNA-binding domain"/>
    <property type="match status" value="1"/>
</dbReference>
<evidence type="ECO:0000256" key="10">
    <source>
        <dbReference type="SAM" id="MobiDB-lite"/>
    </source>
</evidence>
<dbReference type="NCBIfam" id="TIGR00229">
    <property type="entry name" value="sensory_box"/>
    <property type="match status" value="1"/>
</dbReference>
<comment type="subcellular location">
    <subcellularLocation>
        <location evidence="1">Nucleus</location>
    </subcellularLocation>
</comment>
<dbReference type="PANTHER" id="PTHR23043">
    <property type="entry name" value="HYPOXIA-INDUCIBLE FACTOR 1 ALPHA"/>
    <property type="match status" value="1"/>
</dbReference>
<organism evidence="13 14">
    <name type="scientific">Aphidius gifuensis</name>
    <name type="common">Parasitoid wasp</name>
    <dbReference type="NCBI Taxonomy" id="684658"/>
    <lineage>
        <taxon>Eukaryota</taxon>
        <taxon>Metazoa</taxon>
        <taxon>Ecdysozoa</taxon>
        <taxon>Arthropoda</taxon>
        <taxon>Hexapoda</taxon>
        <taxon>Insecta</taxon>
        <taxon>Pterygota</taxon>
        <taxon>Neoptera</taxon>
        <taxon>Endopterygota</taxon>
        <taxon>Hymenoptera</taxon>
        <taxon>Apocrita</taxon>
        <taxon>Ichneumonoidea</taxon>
        <taxon>Braconidae</taxon>
        <taxon>Aphidiinae</taxon>
        <taxon>Aphidius</taxon>
    </lineage>
</organism>
<evidence type="ECO:0000256" key="3">
    <source>
        <dbReference type="ARBA" id="ARBA00022737"/>
    </source>
</evidence>
<evidence type="ECO:0000256" key="6">
    <source>
        <dbReference type="ARBA" id="ARBA00023015"/>
    </source>
</evidence>
<dbReference type="InterPro" id="IPR001067">
    <property type="entry name" value="Nuc_translocat"/>
</dbReference>
<evidence type="ECO:0000256" key="1">
    <source>
        <dbReference type="ARBA" id="ARBA00004123"/>
    </source>
</evidence>
<evidence type="ECO:0000259" key="11">
    <source>
        <dbReference type="PROSITE" id="PS50112"/>
    </source>
</evidence>
<dbReference type="Gene3D" id="3.30.450.20">
    <property type="entry name" value="PAS domain"/>
    <property type="match status" value="2"/>
</dbReference>
<feature type="compositionally biased region" description="Polar residues" evidence="10">
    <location>
        <begin position="437"/>
        <end position="458"/>
    </location>
</feature>
<dbReference type="GO" id="GO:0045165">
    <property type="term" value="P:cell fate commitment"/>
    <property type="evidence" value="ECO:0007669"/>
    <property type="project" value="UniProtKB-ARBA"/>
</dbReference>
<sequence length="639" mass="70619">MKEKSKNAARSRREKENTEFQELAKLLPLPVNITSQLDKASVIRLTTSYLKMREVFPNGLGSEWGASPTHDSRDAVIKELGSHLLQTLDGFIFVVSPDGKIMYVSETASVLLGLAQVELTGNSIFDYVHPIDHTEILDLLSLPSQSSGRTFPPPNALGNIDLERAFFLRMKCVLAKRNAGLVTSGWKVIHFSGYLKVHSRGPLYEDHQTIGLVAIGHSLPPSAITEIKLHHNMFMFRASLDLKLIFLDVSVKDLTGYEPQDLIERTLYHYVHGADIWHLRESHQILLMKSQVTTKYYRFLTKSGGWVWMQSYVTIVNNSRSSRPQCIVSVNYVLSEKEATHLVLNSEQKAVSTMTPGNPPSAPLSTNTSTRDIEEQQQQQQQQQHCSPTNSPYLPRPNEQCQSQVVDFSESAYTNSVDYMTNSANVTTTNPHINQYSAGVNSYSSHSMPNQNSATGTNAHEDTSSYYPLDLFYQYTETSPQHHHQHHLKKQPYSSPSSSCGSYDMPDSCNSMLSSPLTNHSQYSPSSVVANVHHHSGGGVIKTDLCNRVNDTSTLSNSSTSSNISTTIPRTLNQTHITIPVTCSSISSTSIISSATSSPAVSPELPTTPLTTTIITNNGQKCNTTSSVNHIAKQQTAGF</sequence>
<dbReference type="GO" id="GO:0005634">
    <property type="term" value="C:nucleus"/>
    <property type="evidence" value="ECO:0007669"/>
    <property type="project" value="UniProtKB-SubCell"/>
</dbReference>
<dbReference type="InterPro" id="IPR036638">
    <property type="entry name" value="HLH_DNA-bd_sf"/>
</dbReference>
<dbReference type="SUPFAM" id="SSF55785">
    <property type="entry name" value="PYP-like sensor domain (PAS domain)"/>
    <property type="match status" value="2"/>
</dbReference>
<dbReference type="GO" id="GO:0046983">
    <property type="term" value="F:protein dimerization activity"/>
    <property type="evidence" value="ECO:0007669"/>
    <property type="project" value="InterPro"/>
</dbReference>
<dbReference type="Pfam" id="PF00989">
    <property type="entry name" value="PAS"/>
    <property type="match status" value="1"/>
</dbReference>
<keyword evidence="14" id="KW-1185">Reference proteome</keyword>
<keyword evidence="2" id="KW-0217">Developmental protein</keyword>
<dbReference type="SMART" id="SM00353">
    <property type="entry name" value="HLH"/>
    <property type="match status" value="1"/>
</dbReference>
<dbReference type="GO" id="GO:0005667">
    <property type="term" value="C:transcription regulator complex"/>
    <property type="evidence" value="ECO:0007669"/>
    <property type="project" value="InterPro"/>
</dbReference>
<reference evidence="13 14" key="1">
    <citation type="submission" date="2020-08" db="EMBL/GenBank/DDBJ databases">
        <title>Aphidius gifuensis genome sequencing and assembly.</title>
        <authorList>
            <person name="Du Z."/>
        </authorList>
    </citation>
    <scope>NUCLEOTIDE SEQUENCE [LARGE SCALE GENOMIC DNA]</scope>
    <source>
        <strain evidence="13">YNYX2018</strain>
        <tissue evidence="13">Adults</tissue>
    </source>
</reference>
<evidence type="ECO:0000256" key="7">
    <source>
        <dbReference type="ARBA" id="ARBA00023125"/>
    </source>
</evidence>
<keyword evidence="8" id="KW-0804">Transcription</keyword>
<keyword evidence="6" id="KW-0805">Transcription regulation</keyword>
<evidence type="ECO:0000259" key="12">
    <source>
        <dbReference type="PROSITE" id="PS50888"/>
    </source>
</evidence>
<keyword evidence="5" id="KW-0524">Neurogenesis</keyword>
<dbReference type="GO" id="GO:0005737">
    <property type="term" value="C:cytoplasm"/>
    <property type="evidence" value="ECO:0007669"/>
    <property type="project" value="InterPro"/>
</dbReference>
<dbReference type="InterPro" id="IPR000014">
    <property type="entry name" value="PAS"/>
</dbReference>
<gene>
    <name evidence="13" type="ORF">HCN44_008433</name>
</gene>
<feature type="region of interest" description="Disordered" evidence="10">
    <location>
        <begin position="350"/>
        <end position="398"/>
    </location>
</feature>
<dbReference type="PROSITE" id="PS50888">
    <property type="entry name" value="BHLH"/>
    <property type="match status" value="1"/>
</dbReference>
<dbReference type="SMART" id="SM00091">
    <property type="entry name" value="PAS"/>
    <property type="match status" value="2"/>
</dbReference>
<feature type="domain" description="PAS" evidence="11">
    <location>
        <begin position="235"/>
        <end position="290"/>
    </location>
</feature>
<evidence type="ECO:0000256" key="2">
    <source>
        <dbReference type="ARBA" id="ARBA00022473"/>
    </source>
</evidence>
<dbReference type="InterPro" id="IPR013655">
    <property type="entry name" value="PAS_fold_3"/>
</dbReference>
<comment type="caution">
    <text evidence="13">The sequence shown here is derived from an EMBL/GenBank/DDBJ whole genome shotgun (WGS) entry which is preliminary data.</text>
</comment>
<dbReference type="EMBL" id="JACMRX010000005">
    <property type="protein sequence ID" value="KAF7989759.1"/>
    <property type="molecule type" value="Genomic_DNA"/>
</dbReference>
<dbReference type="SUPFAM" id="SSF47459">
    <property type="entry name" value="HLH, helix-loop-helix DNA-binding domain"/>
    <property type="match status" value="1"/>
</dbReference>
<dbReference type="GO" id="GO:0007399">
    <property type="term" value="P:nervous system development"/>
    <property type="evidence" value="ECO:0007669"/>
    <property type="project" value="UniProtKB-KW"/>
</dbReference>
<dbReference type="GO" id="GO:0000981">
    <property type="term" value="F:DNA-binding transcription factor activity, RNA polymerase II-specific"/>
    <property type="evidence" value="ECO:0007669"/>
    <property type="project" value="TreeGrafter"/>
</dbReference>
<dbReference type="OrthoDB" id="6021714at2759"/>
<evidence type="ECO:0000256" key="8">
    <source>
        <dbReference type="ARBA" id="ARBA00023163"/>
    </source>
</evidence>
<accession>A0A835CMD8</accession>
<dbReference type="SMART" id="SM00086">
    <property type="entry name" value="PAC"/>
    <property type="match status" value="1"/>
</dbReference>
<evidence type="ECO:0000313" key="14">
    <source>
        <dbReference type="Proteomes" id="UP000639338"/>
    </source>
</evidence>
<keyword evidence="4" id="KW-0221">Differentiation</keyword>
<dbReference type="PANTHER" id="PTHR23043:SF36">
    <property type="entry name" value="PROTEIN SINGLE-MINDED"/>
    <property type="match status" value="1"/>
</dbReference>
<dbReference type="PRINTS" id="PR00785">
    <property type="entry name" value="NCTRNSLOCATR"/>
</dbReference>
<dbReference type="InterPro" id="IPR035965">
    <property type="entry name" value="PAS-like_dom_sf"/>
</dbReference>
<evidence type="ECO:0000313" key="13">
    <source>
        <dbReference type="EMBL" id="KAF7989759.1"/>
    </source>
</evidence>
<dbReference type="FunFam" id="3.30.450.20:FF:000047">
    <property type="entry name" value="SIM bHLH transcription factor 2"/>
    <property type="match status" value="1"/>
</dbReference>
<dbReference type="FunFam" id="4.10.280.10:FF:000007">
    <property type="entry name" value="single-minded homolog 1 isoform X1"/>
    <property type="match status" value="1"/>
</dbReference>
<evidence type="ECO:0000256" key="9">
    <source>
        <dbReference type="ARBA" id="ARBA00023242"/>
    </source>
</evidence>
<evidence type="ECO:0000256" key="4">
    <source>
        <dbReference type="ARBA" id="ARBA00022782"/>
    </source>
</evidence>
<keyword evidence="7" id="KW-0238">DNA-binding</keyword>